<evidence type="ECO:0000256" key="3">
    <source>
        <dbReference type="ARBA" id="ARBA00022448"/>
    </source>
</evidence>
<dbReference type="InterPro" id="IPR014352">
    <property type="entry name" value="FERM/acyl-CoA-bd_prot_sf"/>
</dbReference>
<dbReference type="STRING" id="9402.L5JZ12"/>
<dbReference type="PRINTS" id="PR00689">
    <property type="entry name" value="ACOABINDINGP"/>
</dbReference>
<evidence type="ECO:0000256" key="1">
    <source>
        <dbReference type="ARBA" id="ARBA00004240"/>
    </source>
</evidence>
<dbReference type="SUPFAM" id="SSF47027">
    <property type="entry name" value="Acyl-CoA binding protein"/>
    <property type="match status" value="1"/>
</dbReference>
<dbReference type="PROSITE" id="PS51228">
    <property type="entry name" value="ACB_2"/>
    <property type="match status" value="1"/>
</dbReference>
<dbReference type="GO" id="GO:0005794">
    <property type="term" value="C:Golgi apparatus"/>
    <property type="evidence" value="ECO:0007669"/>
    <property type="project" value="UniProtKB-SubCell"/>
</dbReference>
<dbReference type="Proteomes" id="UP000010552">
    <property type="component" value="Unassembled WGS sequence"/>
</dbReference>
<sequence>MSRNLEVCQVQTPIHCYNSPLDSDLFLLQQLFEQHLSLSIKSAPMTPLPAHRHLHGILGILSTNPASMSQAEFDKGAEDGKHLKTKPADDQVLFIYSCYKQATVSDINTEWPGMLDFKGKVKWDVWNKLKGTSKEDAMKAYINKVEELKKKYGM</sequence>
<feature type="domain" description="ACB" evidence="9">
    <location>
        <begin position="69"/>
        <end position="154"/>
    </location>
</feature>
<dbReference type="InterPro" id="IPR000582">
    <property type="entry name" value="Acyl-CoA-binding_protein"/>
</dbReference>
<dbReference type="InParanoid" id="L5JZ12"/>
<dbReference type="GO" id="GO:0000062">
    <property type="term" value="F:fatty-acyl-CoA binding"/>
    <property type="evidence" value="ECO:0007669"/>
    <property type="project" value="InterPro"/>
</dbReference>
<dbReference type="InterPro" id="IPR035984">
    <property type="entry name" value="Acyl-CoA-binding_sf"/>
</dbReference>
<evidence type="ECO:0000256" key="2">
    <source>
        <dbReference type="ARBA" id="ARBA00004555"/>
    </source>
</evidence>
<dbReference type="Pfam" id="PF00887">
    <property type="entry name" value="ACBP"/>
    <property type="match status" value="1"/>
</dbReference>
<dbReference type="GO" id="GO:0005783">
    <property type="term" value="C:endoplasmic reticulum"/>
    <property type="evidence" value="ECO:0007669"/>
    <property type="project" value="UniProtKB-SubCell"/>
</dbReference>
<keyword evidence="3" id="KW-0813">Transport</keyword>
<protein>
    <recommendedName>
        <fullName evidence="8">Acyl-CoA-binding protein</fullName>
    </recommendedName>
</protein>
<evidence type="ECO:0000259" key="9">
    <source>
        <dbReference type="PROSITE" id="PS51228"/>
    </source>
</evidence>
<evidence type="ECO:0000256" key="8">
    <source>
        <dbReference type="ARBA" id="ARBA00039735"/>
    </source>
</evidence>
<keyword evidence="5" id="KW-0333">Golgi apparatus</keyword>
<evidence type="ECO:0000256" key="5">
    <source>
        <dbReference type="ARBA" id="ARBA00023034"/>
    </source>
</evidence>
<keyword evidence="7" id="KW-0379">Hydroxylation</keyword>
<keyword evidence="6" id="KW-0446">Lipid-binding</keyword>
<evidence type="ECO:0000256" key="7">
    <source>
        <dbReference type="ARBA" id="ARBA00023278"/>
    </source>
</evidence>
<dbReference type="AlphaFoldDB" id="L5JZ12"/>
<keyword evidence="11" id="KW-1185">Reference proteome</keyword>
<comment type="subcellular location">
    <subcellularLocation>
        <location evidence="1">Endoplasmic reticulum</location>
    </subcellularLocation>
    <subcellularLocation>
        <location evidence="2">Golgi apparatus</location>
    </subcellularLocation>
</comment>
<dbReference type="Gene3D" id="1.20.80.10">
    <property type="match status" value="1"/>
</dbReference>
<dbReference type="PANTHER" id="PTHR23310:SF54">
    <property type="entry name" value="ACYL-COA-BINDING PROTEIN"/>
    <property type="match status" value="1"/>
</dbReference>
<evidence type="ECO:0000256" key="6">
    <source>
        <dbReference type="ARBA" id="ARBA00023121"/>
    </source>
</evidence>
<proteinExistence type="predicted"/>
<dbReference type="GO" id="GO:0005739">
    <property type="term" value="C:mitochondrion"/>
    <property type="evidence" value="ECO:0007669"/>
    <property type="project" value="TreeGrafter"/>
</dbReference>
<evidence type="ECO:0000256" key="4">
    <source>
        <dbReference type="ARBA" id="ARBA00022824"/>
    </source>
</evidence>
<evidence type="ECO:0000313" key="11">
    <source>
        <dbReference type="Proteomes" id="UP000010552"/>
    </source>
</evidence>
<name>L5JZ12_PTEAL</name>
<reference evidence="11" key="1">
    <citation type="journal article" date="2013" name="Science">
        <title>Comparative analysis of bat genomes provides insight into the evolution of flight and immunity.</title>
        <authorList>
            <person name="Zhang G."/>
            <person name="Cowled C."/>
            <person name="Shi Z."/>
            <person name="Huang Z."/>
            <person name="Bishop-Lilly K.A."/>
            <person name="Fang X."/>
            <person name="Wynne J.W."/>
            <person name="Xiong Z."/>
            <person name="Baker M.L."/>
            <person name="Zhao W."/>
            <person name="Tachedjian M."/>
            <person name="Zhu Y."/>
            <person name="Zhou P."/>
            <person name="Jiang X."/>
            <person name="Ng J."/>
            <person name="Yang L."/>
            <person name="Wu L."/>
            <person name="Xiao J."/>
            <person name="Feng Y."/>
            <person name="Chen Y."/>
            <person name="Sun X."/>
            <person name="Zhang Y."/>
            <person name="Marsh G.A."/>
            <person name="Crameri G."/>
            <person name="Broder C.C."/>
            <person name="Frey K.G."/>
            <person name="Wang L.F."/>
            <person name="Wang J."/>
        </authorList>
    </citation>
    <scope>NUCLEOTIDE SEQUENCE [LARGE SCALE GENOMIC DNA]</scope>
</reference>
<evidence type="ECO:0000313" key="10">
    <source>
        <dbReference type="EMBL" id="ELK04694.1"/>
    </source>
</evidence>
<dbReference type="EMBL" id="KB031068">
    <property type="protein sequence ID" value="ELK04694.1"/>
    <property type="molecule type" value="Genomic_DNA"/>
</dbReference>
<dbReference type="PANTHER" id="PTHR23310">
    <property type="entry name" value="ACYL-COA-BINDING PROTEIN, ACBP"/>
    <property type="match status" value="1"/>
</dbReference>
<accession>L5JZ12</accession>
<organism evidence="10 11">
    <name type="scientific">Pteropus alecto</name>
    <name type="common">Black flying fox</name>
    <dbReference type="NCBI Taxonomy" id="9402"/>
    <lineage>
        <taxon>Eukaryota</taxon>
        <taxon>Metazoa</taxon>
        <taxon>Chordata</taxon>
        <taxon>Craniata</taxon>
        <taxon>Vertebrata</taxon>
        <taxon>Euteleostomi</taxon>
        <taxon>Mammalia</taxon>
        <taxon>Eutheria</taxon>
        <taxon>Laurasiatheria</taxon>
        <taxon>Chiroptera</taxon>
        <taxon>Yinpterochiroptera</taxon>
        <taxon>Pteropodoidea</taxon>
        <taxon>Pteropodidae</taxon>
        <taxon>Pteropodinae</taxon>
        <taxon>Pteropus</taxon>
    </lineage>
</organism>
<gene>
    <name evidence="10" type="ORF">PAL_GLEAN10025956</name>
</gene>
<dbReference type="CDD" id="cd00435">
    <property type="entry name" value="ACBP"/>
    <property type="match status" value="1"/>
</dbReference>
<dbReference type="GO" id="GO:0006631">
    <property type="term" value="P:fatty acid metabolic process"/>
    <property type="evidence" value="ECO:0007669"/>
    <property type="project" value="TreeGrafter"/>
</dbReference>
<keyword evidence="4" id="KW-0256">Endoplasmic reticulum</keyword>